<feature type="coiled-coil region" evidence="1">
    <location>
        <begin position="243"/>
        <end position="277"/>
    </location>
</feature>
<dbReference type="GO" id="GO:2000146">
    <property type="term" value="P:negative regulation of cell motility"/>
    <property type="evidence" value="ECO:0007669"/>
    <property type="project" value="TreeGrafter"/>
</dbReference>
<name>A0A401SQB6_CHIPU</name>
<dbReference type="OrthoDB" id="9939852at2759"/>
<dbReference type="PANTHER" id="PTHR28616:SF1">
    <property type="entry name" value="COILED-COIL DOMAIN-CONTAINING PROTEIN 125"/>
    <property type="match status" value="1"/>
</dbReference>
<organism evidence="3 4">
    <name type="scientific">Chiloscyllium punctatum</name>
    <name type="common">Brownbanded bambooshark</name>
    <name type="synonym">Hemiscyllium punctatum</name>
    <dbReference type="NCBI Taxonomy" id="137246"/>
    <lineage>
        <taxon>Eukaryota</taxon>
        <taxon>Metazoa</taxon>
        <taxon>Chordata</taxon>
        <taxon>Craniata</taxon>
        <taxon>Vertebrata</taxon>
        <taxon>Chondrichthyes</taxon>
        <taxon>Elasmobranchii</taxon>
        <taxon>Galeomorphii</taxon>
        <taxon>Galeoidea</taxon>
        <taxon>Orectolobiformes</taxon>
        <taxon>Hemiscylliidae</taxon>
        <taxon>Chiloscyllium</taxon>
    </lineage>
</organism>
<feature type="region of interest" description="Disordered" evidence="2">
    <location>
        <begin position="32"/>
        <end position="53"/>
    </location>
</feature>
<evidence type="ECO:0000256" key="2">
    <source>
        <dbReference type="SAM" id="MobiDB-lite"/>
    </source>
</evidence>
<dbReference type="STRING" id="137246.A0A401SQB6"/>
<dbReference type="PANTHER" id="PTHR28616">
    <property type="entry name" value="COILED-COIL DOMAIN-CONTAINING PROTEIN 125"/>
    <property type="match status" value="1"/>
</dbReference>
<dbReference type="InterPro" id="IPR034608">
    <property type="entry name" value="CCDC125"/>
</dbReference>
<dbReference type="GO" id="GO:0005737">
    <property type="term" value="C:cytoplasm"/>
    <property type="evidence" value="ECO:0007669"/>
    <property type="project" value="TreeGrafter"/>
</dbReference>
<evidence type="ECO:0000313" key="4">
    <source>
        <dbReference type="Proteomes" id="UP000287033"/>
    </source>
</evidence>
<dbReference type="EMBL" id="BEZZ01000445">
    <property type="protein sequence ID" value="GCC32577.1"/>
    <property type="molecule type" value="Genomic_DNA"/>
</dbReference>
<evidence type="ECO:0000313" key="3">
    <source>
        <dbReference type="EMBL" id="GCC32577.1"/>
    </source>
</evidence>
<dbReference type="InterPro" id="IPR019179">
    <property type="entry name" value="CC149"/>
</dbReference>
<protein>
    <recommendedName>
        <fullName evidence="5">Coiled-coil domain-containing protein 125</fullName>
    </recommendedName>
</protein>
<reference evidence="3 4" key="1">
    <citation type="journal article" date="2018" name="Nat. Ecol. Evol.">
        <title>Shark genomes provide insights into elasmobranch evolution and the origin of vertebrates.</title>
        <authorList>
            <person name="Hara Y"/>
            <person name="Yamaguchi K"/>
            <person name="Onimaru K"/>
            <person name="Kadota M"/>
            <person name="Koyanagi M"/>
            <person name="Keeley SD"/>
            <person name="Tatsumi K"/>
            <person name="Tanaka K"/>
            <person name="Motone F"/>
            <person name="Kageyama Y"/>
            <person name="Nozu R"/>
            <person name="Adachi N"/>
            <person name="Nishimura O"/>
            <person name="Nakagawa R"/>
            <person name="Tanegashima C"/>
            <person name="Kiyatake I"/>
            <person name="Matsumoto R"/>
            <person name="Murakumo K"/>
            <person name="Nishida K"/>
            <person name="Terakita A"/>
            <person name="Kuratani S"/>
            <person name="Sato K"/>
            <person name="Hyodo S Kuraku.S."/>
        </authorList>
    </citation>
    <scope>NUCLEOTIDE SEQUENCE [LARGE SCALE GENOMIC DNA]</scope>
</reference>
<feature type="region of interest" description="Disordered" evidence="2">
    <location>
        <begin position="499"/>
        <end position="528"/>
    </location>
</feature>
<sequence length="528" mass="59721">MDHVSSAICVLGEEAETVISDSLAAKGVKHQMSERHESKVKTEEEDDMSCGDLGDGLCRKPGGIYEQTSGSIAETIRSRHGSDVDDSVFSTSVTEDEKNAITSSHWTKYSNLHNSFHKVTTSDGTSTSRRSSSNGSQVEISNEELKGKLQEVVEEAEFLRCELEVTQQQLEGKYEALKILQSMAVFDKATAHTKTLLQKTGERNKILEKEVNILQWENDWKLDKFKNLEQIWIGRYDRICIENAELSKTLAAKDSEIRNLKSENTILNQQCSELLAMLDAKDQQTFQSTLPVNKKCFTEVTTLELGVLGACHCNGTGGEPCACARMAAATRKQLLQQKQEFDLQRKREEEAYIVADAFRIAFEHQLKRTNDQTLRISEVEKLHRKAPKKGLVWNQIKEDPIQGTKVIHSTLGQKLKGLFSSSTDQKNLEVLDDTREVLRILIDLLNDKEEALAHQRKVSYMLARRVEDLERKSLRKDTAATEIFKVDHCQKRLHDLKNNSFLSTDRNPSEHKTVLRTNSSPAGYFMGN</sequence>
<proteinExistence type="predicted"/>
<dbReference type="GO" id="GO:0035024">
    <property type="term" value="P:negative regulation of Rho protein signal transduction"/>
    <property type="evidence" value="ECO:0007669"/>
    <property type="project" value="TreeGrafter"/>
</dbReference>
<evidence type="ECO:0008006" key="5">
    <source>
        <dbReference type="Google" id="ProtNLM"/>
    </source>
</evidence>
<keyword evidence="1" id="KW-0175">Coiled coil</keyword>
<evidence type="ECO:0000256" key="1">
    <source>
        <dbReference type="SAM" id="Coils"/>
    </source>
</evidence>
<dbReference type="Proteomes" id="UP000287033">
    <property type="component" value="Unassembled WGS sequence"/>
</dbReference>
<dbReference type="OMA" id="MLQKTME"/>
<feature type="compositionally biased region" description="Low complexity" evidence="2">
    <location>
        <begin position="121"/>
        <end position="136"/>
    </location>
</feature>
<feature type="coiled-coil region" evidence="1">
    <location>
        <begin position="142"/>
        <end position="169"/>
    </location>
</feature>
<feature type="compositionally biased region" description="Basic and acidic residues" evidence="2">
    <location>
        <begin position="32"/>
        <end position="42"/>
    </location>
</feature>
<dbReference type="AlphaFoldDB" id="A0A401SQB6"/>
<dbReference type="Pfam" id="PF09789">
    <property type="entry name" value="CC149"/>
    <property type="match status" value="1"/>
</dbReference>
<gene>
    <name evidence="3" type="ORF">chiPu_0011039</name>
</gene>
<comment type="caution">
    <text evidence="3">The sequence shown here is derived from an EMBL/GenBank/DDBJ whole genome shotgun (WGS) entry which is preliminary data.</text>
</comment>
<keyword evidence="4" id="KW-1185">Reference proteome</keyword>
<accession>A0A401SQB6</accession>
<feature type="region of interest" description="Disordered" evidence="2">
    <location>
        <begin position="119"/>
        <end position="141"/>
    </location>
</feature>